<keyword evidence="2" id="KW-1185">Reference proteome</keyword>
<sequence>MADKVKIEEDIHSLIAEGVTTKVAVAERIIESRRIESFEVYEIIDEMVNGGQLIKENETVGDFELKRSK</sequence>
<dbReference type="EMBL" id="JBCITK010000001">
    <property type="protein sequence ID" value="MEN0644549.1"/>
    <property type="molecule type" value="Genomic_DNA"/>
</dbReference>
<accession>A0ABU9VKW2</accession>
<name>A0ABU9VKW2_9BACI</name>
<proteinExistence type="predicted"/>
<comment type="caution">
    <text evidence="1">The sequence shown here is derived from an EMBL/GenBank/DDBJ whole genome shotgun (WGS) entry which is preliminary data.</text>
</comment>
<reference evidence="1 2" key="1">
    <citation type="submission" date="2024-03" db="EMBL/GenBank/DDBJ databases">
        <title>Bacilli Hybrid Assemblies.</title>
        <authorList>
            <person name="Kovac J."/>
        </authorList>
    </citation>
    <scope>NUCLEOTIDE SEQUENCE [LARGE SCALE GENOMIC DNA]</scope>
    <source>
        <strain evidence="1 2">FSL R7-0666</strain>
    </source>
</reference>
<evidence type="ECO:0000313" key="2">
    <source>
        <dbReference type="Proteomes" id="UP001418796"/>
    </source>
</evidence>
<evidence type="ECO:0000313" key="1">
    <source>
        <dbReference type="EMBL" id="MEN0644549.1"/>
    </source>
</evidence>
<gene>
    <name evidence="1" type="ORF">MKY91_15460</name>
</gene>
<dbReference type="RefSeq" id="WP_343131225.1">
    <property type="nucleotide sequence ID" value="NZ_JBCITK010000001.1"/>
</dbReference>
<protein>
    <submittedName>
        <fullName evidence="1">Uncharacterized protein</fullName>
    </submittedName>
</protein>
<organism evidence="1 2">
    <name type="scientific">Alkalicoccobacillus gibsonii</name>
    <dbReference type="NCBI Taxonomy" id="79881"/>
    <lineage>
        <taxon>Bacteria</taxon>
        <taxon>Bacillati</taxon>
        <taxon>Bacillota</taxon>
        <taxon>Bacilli</taxon>
        <taxon>Bacillales</taxon>
        <taxon>Bacillaceae</taxon>
        <taxon>Alkalicoccobacillus</taxon>
    </lineage>
</organism>
<dbReference type="Proteomes" id="UP001418796">
    <property type="component" value="Unassembled WGS sequence"/>
</dbReference>